<evidence type="ECO:0000313" key="2">
    <source>
        <dbReference type="EMBL" id="KAG8041919.1"/>
    </source>
</evidence>
<dbReference type="OrthoDB" id="5917823at2759"/>
<feature type="region of interest" description="Disordered" evidence="1">
    <location>
        <begin position="1"/>
        <end position="74"/>
    </location>
</feature>
<evidence type="ECO:0000256" key="1">
    <source>
        <dbReference type="SAM" id="MobiDB-lite"/>
    </source>
</evidence>
<organism evidence="2 3">
    <name type="scientific">Cotesia typhae</name>
    <dbReference type="NCBI Taxonomy" id="2053667"/>
    <lineage>
        <taxon>Eukaryota</taxon>
        <taxon>Metazoa</taxon>
        <taxon>Ecdysozoa</taxon>
        <taxon>Arthropoda</taxon>
        <taxon>Hexapoda</taxon>
        <taxon>Insecta</taxon>
        <taxon>Pterygota</taxon>
        <taxon>Neoptera</taxon>
        <taxon>Endopterygota</taxon>
        <taxon>Hymenoptera</taxon>
        <taxon>Apocrita</taxon>
        <taxon>Ichneumonoidea</taxon>
        <taxon>Braconidae</taxon>
        <taxon>Microgastrinae</taxon>
        <taxon>Cotesia</taxon>
    </lineage>
</organism>
<reference evidence="2" key="1">
    <citation type="submission" date="2020-03" db="EMBL/GenBank/DDBJ databases">
        <authorList>
            <person name="Chebbi M.A."/>
            <person name="Drezen J.M."/>
        </authorList>
    </citation>
    <scope>NUCLEOTIDE SEQUENCE</scope>
    <source>
        <tissue evidence="2">Whole body</tissue>
    </source>
</reference>
<sequence length="91" mass="10123">MGNSSSHHTAAVAQEMGRGWTQSFPRELTRHHHHSQAPGHKVLPEPPNQRLRATNNGNIIHNGGTISGRRPSAFTLPHDLNKVIIYTSNYK</sequence>
<feature type="compositionally biased region" description="Low complexity" evidence="1">
    <location>
        <begin position="55"/>
        <end position="68"/>
    </location>
</feature>
<name>A0A8J5RKS6_9HYME</name>
<dbReference type="AlphaFoldDB" id="A0A8J5RKS6"/>
<accession>A0A8J5RKS6</accession>
<comment type="caution">
    <text evidence="2">The sequence shown here is derived from an EMBL/GenBank/DDBJ whole genome shotgun (WGS) entry which is preliminary data.</text>
</comment>
<dbReference type="EMBL" id="JAAOIC020000006">
    <property type="protein sequence ID" value="KAG8041919.1"/>
    <property type="molecule type" value="Genomic_DNA"/>
</dbReference>
<dbReference type="Proteomes" id="UP000729913">
    <property type="component" value="Unassembled WGS sequence"/>
</dbReference>
<keyword evidence="3" id="KW-1185">Reference proteome</keyword>
<proteinExistence type="predicted"/>
<gene>
    <name evidence="2" type="ORF">G9C98_007223</name>
</gene>
<protein>
    <submittedName>
        <fullName evidence="2">Uncharacterized protein</fullName>
    </submittedName>
</protein>
<evidence type="ECO:0000313" key="3">
    <source>
        <dbReference type="Proteomes" id="UP000729913"/>
    </source>
</evidence>
<reference evidence="2" key="2">
    <citation type="submission" date="2021-04" db="EMBL/GenBank/DDBJ databases">
        <title>Genome-wide patterns of bracovirus chromosomal integration into multiple host tissues during parasitism.</title>
        <authorList>
            <person name="Chebbi M.A.C."/>
        </authorList>
    </citation>
    <scope>NUCLEOTIDE SEQUENCE</scope>
    <source>
        <tissue evidence="2">Whole body</tissue>
    </source>
</reference>